<dbReference type="AlphaFoldDB" id="A0A0G0ML16"/>
<dbReference type="EMBL" id="LBUZ01000032">
    <property type="protein sequence ID" value="KKQ74429.1"/>
    <property type="molecule type" value="Genomic_DNA"/>
</dbReference>
<comment type="caution">
    <text evidence="1">The sequence shown here is derived from an EMBL/GenBank/DDBJ whole genome shotgun (WGS) entry which is preliminary data.</text>
</comment>
<evidence type="ECO:0000313" key="1">
    <source>
        <dbReference type="EMBL" id="KKQ74429.1"/>
    </source>
</evidence>
<reference evidence="1 2" key="1">
    <citation type="journal article" date="2015" name="Nature">
        <title>rRNA introns, odd ribosomes, and small enigmatic genomes across a large radiation of phyla.</title>
        <authorList>
            <person name="Brown C.T."/>
            <person name="Hug L.A."/>
            <person name="Thomas B.C."/>
            <person name="Sharon I."/>
            <person name="Castelle C.J."/>
            <person name="Singh A."/>
            <person name="Wilkins M.J."/>
            <person name="Williams K.H."/>
            <person name="Banfield J.F."/>
        </authorList>
    </citation>
    <scope>NUCLEOTIDE SEQUENCE [LARGE SCALE GENOMIC DNA]</scope>
</reference>
<proteinExistence type="predicted"/>
<sequence>MSDTKILQAILDGQTLIRKDIKEVKEGLKKTEERLTGRMDKLGLQIARLEDDAPTIEEVGNLEKRVSKLEDLAPKN</sequence>
<name>A0A0G0ML16_9BACT</name>
<accession>A0A0G0ML16</accession>
<protein>
    <submittedName>
        <fullName evidence="1">Uncharacterized protein</fullName>
    </submittedName>
</protein>
<evidence type="ECO:0000313" key="2">
    <source>
        <dbReference type="Proteomes" id="UP000034181"/>
    </source>
</evidence>
<organism evidence="1 2">
    <name type="scientific">Candidatus Woesebacteria bacterium GW2011_GWB1_38_5b</name>
    <dbReference type="NCBI Taxonomy" id="1618569"/>
    <lineage>
        <taxon>Bacteria</taxon>
        <taxon>Candidatus Woeseibacteriota</taxon>
    </lineage>
</organism>
<gene>
    <name evidence="1" type="ORF">US96_C0032G0008</name>
</gene>
<dbReference type="Proteomes" id="UP000034181">
    <property type="component" value="Unassembled WGS sequence"/>
</dbReference>